<dbReference type="RefSeq" id="WP_338062433.1">
    <property type="nucleotide sequence ID" value="NZ_JADBEL010000008.1"/>
</dbReference>
<accession>A0A927R688</accession>
<reference evidence="1" key="1">
    <citation type="submission" date="2020-10" db="EMBL/GenBank/DDBJ databases">
        <title>Genomic Encyclopedia of Type Strains, Phase IV (KMG-IV): sequencing the most valuable type-strain genomes for metagenomic binning, comparative biology and taxonomic classification.</title>
        <authorList>
            <person name="Goeker M."/>
        </authorList>
    </citation>
    <scope>NUCLEOTIDE SEQUENCE</scope>
    <source>
        <strain evidence="1">DSM 13886</strain>
    </source>
</reference>
<dbReference type="PANTHER" id="PTHR36112">
    <property type="entry name" value="RIBOSOMAL RNA SMALL SUBUNIT METHYLTRANSFERASE J"/>
    <property type="match status" value="1"/>
</dbReference>
<sequence>MRTIISTGGRPDEKSVQLAMEAGQALGYSIIERKKRSVARMQEDYNSAVMIAGKNRFDLYRSGMDEPFFFHPNSAAFRLKRLLNGETDPLIEAASLQAGDSFLDCTLGLASDSIIASYAVGKSGRVTGVEADKDVAFITDRGLRSFPTESALLAEVMARIEVIRADAVDFLRSQPDASWEVVYIDPMFHKPIQESSNFTTLRQVGVHDSLTEGWIEQALRVSKRRVVVKDRFDSPVFERFTMERMVRPNTKFHFAFIQK</sequence>
<dbReference type="PANTHER" id="PTHR36112:SF1">
    <property type="entry name" value="RIBOSOMAL RNA SMALL SUBUNIT METHYLTRANSFERASE J"/>
    <property type="match status" value="1"/>
</dbReference>
<dbReference type="AlphaFoldDB" id="A0A927R688"/>
<dbReference type="InterPro" id="IPR007536">
    <property type="entry name" value="16SrRNA_methylTrfase_J"/>
</dbReference>
<dbReference type="Proteomes" id="UP000658225">
    <property type="component" value="Unassembled WGS sequence"/>
</dbReference>
<dbReference type="SUPFAM" id="SSF53335">
    <property type="entry name" value="S-adenosyl-L-methionine-dependent methyltransferases"/>
    <property type="match status" value="1"/>
</dbReference>
<dbReference type="Pfam" id="PF04445">
    <property type="entry name" value="SAM_MT"/>
    <property type="match status" value="1"/>
</dbReference>
<keyword evidence="2" id="KW-1185">Reference proteome</keyword>
<proteinExistence type="predicted"/>
<dbReference type="EMBL" id="JADBEL010000008">
    <property type="protein sequence ID" value="MBE1554729.1"/>
    <property type="molecule type" value="Genomic_DNA"/>
</dbReference>
<dbReference type="InterPro" id="IPR029063">
    <property type="entry name" value="SAM-dependent_MTases_sf"/>
</dbReference>
<organism evidence="1 2">
    <name type="scientific">Sporosarcina limicola</name>
    <dbReference type="NCBI Taxonomy" id="34101"/>
    <lineage>
        <taxon>Bacteria</taxon>
        <taxon>Bacillati</taxon>
        <taxon>Bacillota</taxon>
        <taxon>Bacilli</taxon>
        <taxon>Bacillales</taxon>
        <taxon>Caryophanaceae</taxon>
        <taxon>Sporosarcina</taxon>
    </lineage>
</organism>
<name>A0A927R688_9BACL</name>
<dbReference type="Gene3D" id="3.40.50.150">
    <property type="entry name" value="Vaccinia Virus protein VP39"/>
    <property type="match status" value="1"/>
</dbReference>
<evidence type="ECO:0000313" key="2">
    <source>
        <dbReference type="Proteomes" id="UP000658225"/>
    </source>
</evidence>
<dbReference type="GO" id="GO:0008990">
    <property type="term" value="F:rRNA (guanine-N2-)-methyltransferase activity"/>
    <property type="evidence" value="ECO:0007669"/>
    <property type="project" value="InterPro"/>
</dbReference>
<protein>
    <recommendedName>
        <fullName evidence="3">SAM-dependent methyltransferase</fullName>
    </recommendedName>
</protein>
<gene>
    <name evidence="1" type="ORF">H4683_001807</name>
</gene>
<evidence type="ECO:0008006" key="3">
    <source>
        <dbReference type="Google" id="ProtNLM"/>
    </source>
</evidence>
<comment type="caution">
    <text evidence="1">The sequence shown here is derived from an EMBL/GenBank/DDBJ whole genome shotgun (WGS) entry which is preliminary data.</text>
</comment>
<evidence type="ECO:0000313" key="1">
    <source>
        <dbReference type="EMBL" id="MBE1554729.1"/>
    </source>
</evidence>